<dbReference type="Proteomes" id="UP001596545">
    <property type="component" value="Unassembled WGS sequence"/>
</dbReference>
<dbReference type="Pfam" id="PF04883">
    <property type="entry name" value="HK97-gp10_like"/>
    <property type="match status" value="1"/>
</dbReference>
<sequence length="154" mass="17256">MRIDGFEESADDFAEFAEGLREFADGMDDAVDEGTRETVKQIERTAKRLVAVDSGTLRWSIAFRRIDLAEYIIGTPVDYAPDVEFGSAPHVITPTTGEFLYFEGEDGHLIRKRSVQHPGTPAQPFMRPALREHRSDLARNIQAEIDALAKKAFS</sequence>
<evidence type="ECO:0000313" key="2">
    <source>
        <dbReference type="Proteomes" id="UP001596545"/>
    </source>
</evidence>
<comment type="caution">
    <text evidence="1">The sequence shown here is derived from an EMBL/GenBank/DDBJ whole genome shotgun (WGS) entry which is preliminary data.</text>
</comment>
<dbReference type="EMBL" id="JBHTBL010000001">
    <property type="protein sequence ID" value="MFC7323245.1"/>
    <property type="molecule type" value="Genomic_DNA"/>
</dbReference>
<dbReference type="InterPro" id="IPR010064">
    <property type="entry name" value="HK97-gp10_tail"/>
</dbReference>
<reference evidence="1 2" key="1">
    <citation type="journal article" date="2019" name="Int. J. Syst. Evol. Microbiol.">
        <title>The Global Catalogue of Microorganisms (GCM) 10K type strain sequencing project: providing services to taxonomists for standard genome sequencing and annotation.</title>
        <authorList>
            <consortium name="The Broad Institute Genomics Platform"/>
            <consortium name="The Broad Institute Genome Sequencing Center for Infectious Disease"/>
            <person name="Wu L."/>
            <person name="Ma J."/>
        </authorList>
    </citation>
    <scope>NUCLEOTIDE SEQUENCE [LARGE SCALE GENOMIC DNA]</scope>
    <source>
        <strain evidence="1 2">CGMCC 1.12554</strain>
    </source>
</reference>
<name>A0ABD6AH76_9EURY</name>
<keyword evidence="2" id="KW-1185">Reference proteome</keyword>
<evidence type="ECO:0000313" key="1">
    <source>
        <dbReference type="EMBL" id="MFC7323245.1"/>
    </source>
</evidence>
<organism evidence="1 2">
    <name type="scientific">Halorubrum rutilum</name>
    <dbReference type="NCBI Taxonomy" id="1364933"/>
    <lineage>
        <taxon>Archaea</taxon>
        <taxon>Methanobacteriati</taxon>
        <taxon>Methanobacteriota</taxon>
        <taxon>Stenosarchaea group</taxon>
        <taxon>Halobacteria</taxon>
        <taxon>Halobacteriales</taxon>
        <taxon>Haloferacaceae</taxon>
        <taxon>Halorubrum</taxon>
    </lineage>
</organism>
<dbReference type="RefSeq" id="WP_256407345.1">
    <property type="nucleotide sequence ID" value="NZ_JANHDN010000001.1"/>
</dbReference>
<protein>
    <submittedName>
        <fullName evidence="1">HK97 gp10 family phage protein</fullName>
    </submittedName>
</protein>
<proteinExistence type="predicted"/>
<gene>
    <name evidence="1" type="ORF">ACFQMF_01495</name>
</gene>
<accession>A0ABD6AH76</accession>
<dbReference type="AlphaFoldDB" id="A0ABD6AH76"/>